<dbReference type="CDD" id="cd00761">
    <property type="entry name" value="Glyco_tranf_GTA_type"/>
    <property type="match status" value="1"/>
</dbReference>
<gene>
    <name evidence="1" type="ORF">L0668_06550</name>
</gene>
<dbReference type="InterPro" id="IPR029044">
    <property type="entry name" value="Nucleotide-diphossugar_trans"/>
</dbReference>
<dbReference type="RefSeq" id="WP_235311293.1">
    <property type="nucleotide sequence ID" value="NZ_JAKGAS010000003.1"/>
</dbReference>
<name>A0ABS9D493_9ALTE</name>
<protein>
    <recommendedName>
        <fullName evidence="3">Glycosyltransferase 2-like domain-containing protein</fullName>
    </recommendedName>
</protein>
<accession>A0ABS9D493</accession>
<organism evidence="1 2">
    <name type="scientific">Paraglaciecola algarum</name>
    <dbReference type="NCBI Taxonomy" id="3050085"/>
    <lineage>
        <taxon>Bacteria</taxon>
        <taxon>Pseudomonadati</taxon>
        <taxon>Pseudomonadota</taxon>
        <taxon>Gammaproteobacteria</taxon>
        <taxon>Alteromonadales</taxon>
        <taxon>Alteromonadaceae</taxon>
        <taxon>Paraglaciecola</taxon>
    </lineage>
</organism>
<dbReference type="EMBL" id="JAKGAS010000003">
    <property type="protein sequence ID" value="MCF2947758.1"/>
    <property type="molecule type" value="Genomic_DNA"/>
</dbReference>
<dbReference type="Proteomes" id="UP001521137">
    <property type="component" value="Unassembled WGS sequence"/>
</dbReference>
<proteinExistence type="predicted"/>
<reference evidence="1 2" key="1">
    <citation type="submission" date="2022-01" db="EMBL/GenBank/DDBJ databases">
        <title>Paraglaciecola sp. G1-23.</title>
        <authorList>
            <person name="Jin M.S."/>
            <person name="Han D.M."/>
            <person name="Kim H.M."/>
            <person name="Jeon C.O."/>
        </authorList>
    </citation>
    <scope>NUCLEOTIDE SEQUENCE [LARGE SCALE GENOMIC DNA]</scope>
    <source>
        <strain evidence="1 2">G1-23</strain>
    </source>
</reference>
<evidence type="ECO:0000313" key="2">
    <source>
        <dbReference type="Proteomes" id="UP001521137"/>
    </source>
</evidence>
<evidence type="ECO:0000313" key="1">
    <source>
        <dbReference type="EMBL" id="MCF2947758.1"/>
    </source>
</evidence>
<comment type="caution">
    <text evidence="1">The sequence shown here is derived from an EMBL/GenBank/DDBJ whole genome shotgun (WGS) entry which is preliminary data.</text>
</comment>
<keyword evidence="2" id="KW-1185">Reference proteome</keyword>
<sequence length="296" mass="34076">MFLFLTTIRHPGNANNFDTILKLLKHTIESVLQQQTQFEFKLVIVCNEIPQIDILSDKVHFHVVDFPPPGKEKANEQTLYNMQLDKGTKLASGLIFAKQFSPTQVFIIDSDDWVNSHIVEYVMSNKQEHFWFADSGYLLNYSNKTYIRKYGLCRYCGTSFIYSYSILMQMLGLDKQLSNKLNQPDIIDAIAEFELLNILGNHRFQFGYFLKYDIRFKALPFKSICWILNTGENHSGKNGGDMGLPVTHELLNDFGVVDEYSPSAKQATIKDILGEQIARITSFLGWIRTNKKAYKV</sequence>
<dbReference type="SUPFAM" id="SSF53448">
    <property type="entry name" value="Nucleotide-diphospho-sugar transferases"/>
    <property type="match status" value="1"/>
</dbReference>
<evidence type="ECO:0008006" key="3">
    <source>
        <dbReference type="Google" id="ProtNLM"/>
    </source>
</evidence>